<name>A0ABW8JZI8_9GAMM</name>
<dbReference type="RefSeq" id="WP_404635167.1">
    <property type="nucleotide sequence ID" value="NZ_JADIKM010000005.1"/>
</dbReference>
<dbReference type="PANTHER" id="PTHR35175">
    <property type="entry name" value="DUF1289 DOMAIN-CONTAINING PROTEIN"/>
    <property type="match status" value="1"/>
</dbReference>
<protein>
    <submittedName>
        <fullName evidence="1">DUF1289 domain-containing protein</fullName>
    </submittedName>
</protein>
<keyword evidence="2" id="KW-1185">Reference proteome</keyword>
<proteinExistence type="predicted"/>
<dbReference type="EMBL" id="JADIKM010000005">
    <property type="protein sequence ID" value="MFK2905606.1"/>
    <property type="molecule type" value="Genomic_DNA"/>
</dbReference>
<comment type="caution">
    <text evidence="1">The sequence shown here is derived from an EMBL/GenBank/DDBJ whole genome shotgun (WGS) entry which is preliminary data.</text>
</comment>
<evidence type="ECO:0000313" key="2">
    <source>
        <dbReference type="Proteomes" id="UP001620460"/>
    </source>
</evidence>
<evidence type="ECO:0000313" key="1">
    <source>
        <dbReference type="EMBL" id="MFK2905606.1"/>
    </source>
</evidence>
<dbReference type="PANTHER" id="PTHR35175:SF2">
    <property type="entry name" value="DUF1289 DOMAIN-CONTAINING PROTEIN"/>
    <property type="match status" value="1"/>
</dbReference>
<dbReference type="InterPro" id="IPR010710">
    <property type="entry name" value="DUF1289"/>
</dbReference>
<gene>
    <name evidence="1" type="ORF">ISP17_16725</name>
</gene>
<reference evidence="1 2" key="1">
    <citation type="submission" date="2020-10" db="EMBL/GenBank/DDBJ databases">
        <title>Phylogeny of dyella-like bacteria.</title>
        <authorList>
            <person name="Fu J."/>
        </authorList>
    </citation>
    <scope>NUCLEOTIDE SEQUENCE [LARGE SCALE GENOMIC DNA]</scope>
    <source>
        <strain evidence="1 2">Gsoil3046</strain>
    </source>
</reference>
<organism evidence="1 2">
    <name type="scientific">Dyella ginsengisoli</name>
    <dbReference type="NCBI Taxonomy" id="363848"/>
    <lineage>
        <taxon>Bacteria</taxon>
        <taxon>Pseudomonadati</taxon>
        <taxon>Pseudomonadota</taxon>
        <taxon>Gammaproteobacteria</taxon>
        <taxon>Lysobacterales</taxon>
        <taxon>Rhodanobacteraceae</taxon>
        <taxon>Dyella</taxon>
    </lineage>
</organism>
<dbReference type="Proteomes" id="UP001620460">
    <property type="component" value="Unassembled WGS sequence"/>
</dbReference>
<sequence length="64" mass="7122">MSTDPRASFSQAPLTPCIGLCRLDGRGYCLGCQRSMGEIARWGTMPDTERLYLMRVVLPTRKAS</sequence>
<dbReference type="Pfam" id="PF06945">
    <property type="entry name" value="DUF1289"/>
    <property type="match status" value="1"/>
</dbReference>
<accession>A0ABW8JZI8</accession>